<dbReference type="InterPro" id="IPR004518">
    <property type="entry name" value="MazG-like_dom"/>
</dbReference>
<feature type="domain" description="NTP pyrophosphohydrolase MazG-like" evidence="1">
    <location>
        <begin position="54"/>
        <end position="112"/>
    </location>
</feature>
<dbReference type="EMBL" id="KP211883">
    <property type="protein sequence ID" value="ANV80315.1"/>
    <property type="molecule type" value="Genomic_DNA"/>
</dbReference>
<dbReference type="Gene3D" id="1.10.287.1080">
    <property type="entry name" value="MazG-like"/>
    <property type="match status" value="1"/>
</dbReference>
<protein>
    <recommendedName>
        <fullName evidence="1">NTP pyrophosphohydrolase MazG-like domain-containing protein</fullName>
    </recommendedName>
</protein>
<reference evidence="2" key="2">
    <citation type="journal article" date="2015" name="ISME J.">
        <title>A new class of marine Euryarchaeota group II from the Mediterranean deep chlorophyll maximum.</title>
        <authorList>
            <person name="Martin-Cuadrado A.B."/>
            <person name="Garcia-Heredia I."/>
            <person name="Molto A.G."/>
            <person name="Lopez-Ubeda R."/>
            <person name="Kimes N."/>
            <person name="Lopez-Garcia P."/>
            <person name="Moreira D."/>
            <person name="Rodriguez-Valera F."/>
        </authorList>
    </citation>
    <scope>NUCLEOTIDE SEQUENCE</scope>
</reference>
<dbReference type="AlphaFoldDB" id="A0A1B1TDF8"/>
<dbReference type="SUPFAM" id="SSF101386">
    <property type="entry name" value="all-alpha NTP pyrophosphatases"/>
    <property type="match status" value="1"/>
</dbReference>
<accession>A0A1B1TDF8</accession>
<organism evidence="2">
    <name type="scientific">uncultured Poseidoniia archaeon</name>
    <dbReference type="NCBI Taxonomy" id="1697135"/>
    <lineage>
        <taxon>Archaea</taxon>
        <taxon>Methanobacteriati</taxon>
        <taxon>Thermoplasmatota</taxon>
        <taxon>Candidatus Poseidoniia</taxon>
        <taxon>environmental samples</taxon>
    </lineage>
</organism>
<name>A0A1B1TDF8_9ARCH</name>
<sequence>MRRPLSVEDWLSSEKFVSPDGLWTSMMSRVAFFHSKHEFSNSENKGHDMGYRIALTVEELGEFSAAITKGKPKKDISEELSDLLILIMGHALALEIDLEKEFHNKMNVIMKRKSIMTDLGIRVTEYED</sequence>
<dbReference type="Pfam" id="PF03819">
    <property type="entry name" value="MazG"/>
    <property type="match status" value="1"/>
</dbReference>
<dbReference type="PANTHER" id="PTHR42702:SF1">
    <property type="entry name" value="REGULATORY PROTEIN FOR BETA-LACTAMASE"/>
    <property type="match status" value="1"/>
</dbReference>
<evidence type="ECO:0000259" key="1">
    <source>
        <dbReference type="Pfam" id="PF03819"/>
    </source>
</evidence>
<dbReference type="PANTHER" id="PTHR42702">
    <property type="entry name" value="NUCLEOTIDE PYROPHOSPHOHYDROLASE"/>
    <property type="match status" value="1"/>
</dbReference>
<reference evidence="2" key="1">
    <citation type="submission" date="2014-11" db="EMBL/GenBank/DDBJ databases">
        <authorList>
            <person name="Zhu J."/>
            <person name="Qi W."/>
            <person name="Song R."/>
        </authorList>
    </citation>
    <scope>NUCLEOTIDE SEQUENCE</scope>
</reference>
<evidence type="ECO:0000313" key="2">
    <source>
        <dbReference type="EMBL" id="ANV80315.1"/>
    </source>
</evidence>
<proteinExistence type="predicted"/>